<reference evidence="2 3" key="1">
    <citation type="submission" date="2024-04" db="EMBL/GenBank/DDBJ databases">
        <title>Draft genome sequence of Halopseudomonas sabulinigri NBRC 116187.</title>
        <authorList>
            <person name="Miyakawa T."/>
            <person name="Kusuya Y."/>
            <person name="Miura T."/>
        </authorList>
    </citation>
    <scope>NUCLEOTIDE SEQUENCE [LARGE SCALE GENOMIC DNA]</scope>
    <source>
        <strain evidence="2 3">4NH20-0042</strain>
    </source>
</reference>
<feature type="transmembrane region" description="Helical" evidence="1">
    <location>
        <begin position="62"/>
        <end position="82"/>
    </location>
</feature>
<evidence type="ECO:0000313" key="3">
    <source>
        <dbReference type="Proteomes" id="UP001486808"/>
    </source>
</evidence>
<sequence length="97" mass="10559">MSSLKDLARKICAPLLNPLENSDAPYHYTPKSRGILVVMSVLFLSLAMGLAVFLPSGIERTFLIPVSVFGLIGLFGLLVAWLGSERAIARLWNSKQG</sequence>
<keyword evidence="1" id="KW-0812">Transmembrane</keyword>
<keyword evidence="1" id="KW-0472">Membrane</keyword>
<keyword evidence="3" id="KW-1185">Reference proteome</keyword>
<proteinExistence type="predicted"/>
<dbReference type="Proteomes" id="UP001486808">
    <property type="component" value="Unassembled WGS sequence"/>
</dbReference>
<protein>
    <submittedName>
        <fullName evidence="2">Uncharacterized protein</fullName>
    </submittedName>
</protein>
<evidence type="ECO:0000313" key="2">
    <source>
        <dbReference type="EMBL" id="GAA6130516.1"/>
    </source>
</evidence>
<dbReference type="EMBL" id="BAABWD010000001">
    <property type="protein sequence ID" value="GAA6130516.1"/>
    <property type="molecule type" value="Genomic_DNA"/>
</dbReference>
<gene>
    <name evidence="2" type="ORF">NBRC116187_08760</name>
</gene>
<dbReference type="RefSeq" id="WP_353386726.1">
    <property type="nucleotide sequence ID" value="NZ_BAABWD010000001.1"/>
</dbReference>
<name>A0ABP9ZM09_9GAMM</name>
<feature type="transmembrane region" description="Helical" evidence="1">
    <location>
        <begin position="35"/>
        <end position="56"/>
    </location>
</feature>
<comment type="caution">
    <text evidence="2">The sequence shown here is derived from an EMBL/GenBank/DDBJ whole genome shotgun (WGS) entry which is preliminary data.</text>
</comment>
<evidence type="ECO:0000256" key="1">
    <source>
        <dbReference type="SAM" id="Phobius"/>
    </source>
</evidence>
<accession>A0ABP9ZM09</accession>
<organism evidence="2 3">
    <name type="scientific">Halopseudomonas sabulinigri</name>
    <dbReference type="NCBI Taxonomy" id="472181"/>
    <lineage>
        <taxon>Bacteria</taxon>
        <taxon>Pseudomonadati</taxon>
        <taxon>Pseudomonadota</taxon>
        <taxon>Gammaproteobacteria</taxon>
        <taxon>Pseudomonadales</taxon>
        <taxon>Pseudomonadaceae</taxon>
        <taxon>Halopseudomonas</taxon>
    </lineage>
</organism>
<keyword evidence="1" id="KW-1133">Transmembrane helix</keyword>